<dbReference type="PANTHER" id="PTHR47338">
    <property type="entry name" value="ZN(II)2CYS6 TRANSCRIPTION FACTOR (EUROFUNG)-RELATED"/>
    <property type="match status" value="1"/>
</dbReference>
<keyword evidence="3" id="KW-0805">Transcription regulation</keyword>
<feature type="compositionally biased region" description="Low complexity" evidence="6">
    <location>
        <begin position="120"/>
        <end position="134"/>
    </location>
</feature>
<dbReference type="Gene3D" id="4.10.240.10">
    <property type="entry name" value="Zn(2)-C6 fungal-type DNA-binding domain"/>
    <property type="match status" value="1"/>
</dbReference>
<dbReference type="PANTHER" id="PTHR47338:SF29">
    <property type="entry name" value="ZN(2)-C6 FUNGAL-TYPE DOMAIN-CONTAINING PROTEIN"/>
    <property type="match status" value="1"/>
</dbReference>
<dbReference type="OrthoDB" id="2309723at2759"/>
<evidence type="ECO:0000256" key="4">
    <source>
        <dbReference type="ARBA" id="ARBA00023163"/>
    </source>
</evidence>
<keyword evidence="2" id="KW-0479">Metal-binding</keyword>
<keyword evidence="4" id="KW-0804">Transcription</keyword>
<protein>
    <recommendedName>
        <fullName evidence="7">Zn(2)-C6 fungal-type domain-containing protein</fullName>
    </recommendedName>
</protein>
<reference evidence="8 9" key="1">
    <citation type="journal article" date="2015" name="Fungal Genet. Biol.">
        <title>Evolution of novel wood decay mechanisms in Agaricales revealed by the genome sequences of Fistulina hepatica and Cylindrobasidium torrendii.</title>
        <authorList>
            <person name="Floudas D."/>
            <person name="Held B.W."/>
            <person name="Riley R."/>
            <person name="Nagy L.G."/>
            <person name="Koehler G."/>
            <person name="Ransdell A.S."/>
            <person name="Younus H."/>
            <person name="Chow J."/>
            <person name="Chiniquy J."/>
            <person name="Lipzen A."/>
            <person name="Tritt A."/>
            <person name="Sun H."/>
            <person name="Haridas S."/>
            <person name="LaButti K."/>
            <person name="Ohm R.A."/>
            <person name="Kues U."/>
            <person name="Blanchette R.A."/>
            <person name="Grigoriev I.V."/>
            <person name="Minto R.E."/>
            <person name="Hibbett D.S."/>
        </authorList>
    </citation>
    <scope>NUCLEOTIDE SEQUENCE [LARGE SCALE GENOMIC DNA]</scope>
    <source>
        <strain evidence="8 9">ATCC 64428</strain>
    </source>
</reference>
<dbReference type="InterPro" id="IPR050815">
    <property type="entry name" value="TF_fung"/>
</dbReference>
<feature type="compositionally biased region" description="Polar residues" evidence="6">
    <location>
        <begin position="1"/>
        <end position="17"/>
    </location>
</feature>
<proteinExistence type="predicted"/>
<evidence type="ECO:0000256" key="6">
    <source>
        <dbReference type="SAM" id="MobiDB-lite"/>
    </source>
</evidence>
<dbReference type="GO" id="GO:0000981">
    <property type="term" value="F:DNA-binding transcription factor activity, RNA polymerase II-specific"/>
    <property type="evidence" value="ECO:0007669"/>
    <property type="project" value="InterPro"/>
</dbReference>
<organism evidence="8 9">
    <name type="scientific">Fistulina hepatica ATCC 64428</name>
    <dbReference type="NCBI Taxonomy" id="1128425"/>
    <lineage>
        <taxon>Eukaryota</taxon>
        <taxon>Fungi</taxon>
        <taxon>Dikarya</taxon>
        <taxon>Basidiomycota</taxon>
        <taxon>Agaricomycotina</taxon>
        <taxon>Agaricomycetes</taxon>
        <taxon>Agaricomycetidae</taxon>
        <taxon>Agaricales</taxon>
        <taxon>Fistulinaceae</taxon>
        <taxon>Fistulina</taxon>
    </lineage>
</organism>
<feature type="region of interest" description="Disordered" evidence="6">
    <location>
        <begin position="1"/>
        <end position="23"/>
    </location>
</feature>
<dbReference type="PROSITE" id="PS50048">
    <property type="entry name" value="ZN2_CY6_FUNGAL_2"/>
    <property type="match status" value="1"/>
</dbReference>
<evidence type="ECO:0000256" key="5">
    <source>
        <dbReference type="ARBA" id="ARBA00023242"/>
    </source>
</evidence>
<evidence type="ECO:0000259" key="7">
    <source>
        <dbReference type="PROSITE" id="PS50048"/>
    </source>
</evidence>
<dbReference type="CDD" id="cd00067">
    <property type="entry name" value="GAL4"/>
    <property type="match status" value="1"/>
</dbReference>
<dbReference type="SUPFAM" id="SSF57701">
    <property type="entry name" value="Zn2/Cys6 DNA-binding domain"/>
    <property type="match status" value="1"/>
</dbReference>
<keyword evidence="5" id="KW-0539">Nucleus</keyword>
<dbReference type="AlphaFoldDB" id="A0A0D7A7Q8"/>
<dbReference type="CDD" id="cd12148">
    <property type="entry name" value="fungal_TF_MHR"/>
    <property type="match status" value="1"/>
</dbReference>
<dbReference type="InterPro" id="IPR036864">
    <property type="entry name" value="Zn2-C6_fun-type_DNA-bd_sf"/>
</dbReference>
<evidence type="ECO:0000256" key="1">
    <source>
        <dbReference type="ARBA" id="ARBA00004123"/>
    </source>
</evidence>
<gene>
    <name evidence="8" type="ORF">FISHEDRAFT_47339</name>
</gene>
<evidence type="ECO:0000256" key="2">
    <source>
        <dbReference type="ARBA" id="ARBA00022723"/>
    </source>
</evidence>
<dbReference type="GO" id="GO:0005634">
    <property type="term" value="C:nucleus"/>
    <property type="evidence" value="ECO:0007669"/>
    <property type="project" value="UniProtKB-SubCell"/>
</dbReference>
<dbReference type="GO" id="GO:0008270">
    <property type="term" value="F:zinc ion binding"/>
    <property type="evidence" value="ECO:0007669"/>
    <property type="project" value="InterPro"/>
</dbReference>
<comment type="subcellular location">
    <subcellularLocation>
        <location evidence="1">Nucleus</location>
    </subcellularLocation>
</comment>
<evidence type="ECO:0000313" key="9">
    <source>
        <dbReference type="Proteomes" id="UP000054144"/>
    </source>
</evidence>
<keyword evidence="9" id="KW-1185">Reference proteome</keyword>
<evidence type="ECO:0000256" key="3">
    <source>
        <dbReference type="ARBA" id="ARBA00023015"/>
    </source>
</evidence>
<feature type="region of interest" description="Disordered" evidence="6">
    <location>
        <begin position="120"/>
        <end position="173"/>
    </location>
</feature>
<dbReference type="Proteomes" id="UP000054144">
    <property type="component" value="Unassembled WGS sequence"/>
</dbReference>
<name>A0A0D7A7Q8_9AGAR</name>
<accession>A0A0D7A7Q8</accession>
<feature type="compositionally biased region" description="Low complexity" evidence="6">
    <location>
        <begin position="151"/>
        <end position="165"/>
    </location>
</feature>
<dbReference type="InterPro" id="IPR001138">
    <property type="entry name" value="Zn2Cys6_DnaBD"/>
</dbReference>
<sequence>MSTPGGAQRSAPSSSRSKPLKRGRACMNCRYAISRCDAVRPICGPCSQHPKEDPCEYDGAGRSRTRALEETVSRLEARIHELENPGLSTPSVTLYHPYSSPEQRKLRLSPLGTDSLILPTSWSPQSSPSVSPPSATFGLDTAMLPSPMKASTSSPGSLPTPLTPLHKTSDEPDPATVQALIGNFLSQASEFGFFLSPRRFQASALLSLPLSHHARPLPALMHTVYLLGARLSNDPAITPLHTVYLASAPKLLGGLAGTSHPRRVLHTMQAHVLLAYYFFHRGAYLEAKYHASAAATIAITAGLHKIRSPHPFTPTLSLTSIPLSSTPPEDAIDEGERISGMWSVFMLNRLIAVAMDPPSGVCGIFDAPGMQIDTPWPLDVEAYRNGGLHPEAVSTGTVRNFVNNVETFPASELSLFALCVRAAMLLHRATYLAGQYYPAMPQRDYQVFANAFQSTHALIVALIQTLPPLQAEHLTPPENFGSPPPWTALQRLRTLLLVHGLARTAMIKLHLPFVPSDATSRHHCVAAARAIFSVQDVDFERLGTLNPAMGTVWSSACIVLIDEIARVRTMRAVWAPEEAIAHEQDLFGVLSFGLAVMSVCSDDGPLMSKFPTLYLLILCNNMKLQRPT</sequence>
<dbReference type="EMBL" id="KN882033">
    <property type="protein sequence ID" value="KIY46399.1"/>
    <property type="molecule type" value="Genomic_DNA"/>
</dbReference>
<feature type="domain" description="Zn(2)-C6 fungal-type" evidence="7">
    <location>
        <begin position="25"/>
        <end position="57"/>
    </location>
</feature>
<evidence type="ECO:0000313" key="8">
    <source>
        <dbReference type="EMBL" id="KIY46399.1"/>
    </source>
</evidence>